<dbReference type="Proteomes" id="UP000269221">
    <property type="component" value="Unassembled WGS sequence"/>
</dbReference>
<dbReference type="AlphaFoldDB" id="A0A3M0KPV9"/>
<evidence type="ECO:0000313" key="3">
    <source>
        <dbReference type="Proteomes" id="UP000269221"/>
    </source>
</evidence>
<comment type="caution">
    <text evidence="2">The sequence shown here is derived from an EMBL/GenBank/DDBJ whole genome shotgun (WGS) entry which is preliminary data.</text>
</comment>
<reference evidence="2 3" key="1">
    <citation type="submission" date="2018-07" db="EMBL/GenBank/DDBJ databases">
        <title>A high quality draft genome assembly of the barn swallow (H. rustica rustica).</title>
        <authorList>
            <person name="Formenti G."/>
            <person name="Chiara M."/>
            <person name="Poveda L."/>
            <person name="Francoijs K.-J."/>
            <person name="Bonisoli-Alquati A."/>
            <person name="Canova L."/>
            <person name="Gianfranceschi L."/>
            <person name="Horner D.S."/>
            <person name="Saino N."/>
        </authorList>
    </citation>
    <scope>NUCLEOTIDE SEQUENCE [LARGE SCALE GENOMIC DNA]</scope>
    <source>
        <strain evidence="2">Chelidonia</strain>
        <tissue evidence="2">Blood</tissue>
    </source>
</reference>
<sequence length="228" mass="23917">MGCSSSARSRPQEPPPLPASSGANTLTADDHGTAADQTQLDPAERVSLAFEETSPGRQLPGEEASATILDMEGKTEPVSKREEPEGTEPMPAGDEESSELPSVWREESGGPSPPAPEDAGAPSPGPAEDSGLVEGTDNSAVEVVERVHTTEEDHLIEGETGEQVETELLSETVSEGPETKEEETGEAVDSAAATEIGGIAYGVSYRALFSTAKETEQEQKPKLIKVYV</sequence>
<organism evidence="2 3">
    <name type="scientific">Hirundo rustica rustica</name>
    <dbReference type="NCBI Taxonomy" id="333673"/>
    <lineage>
        <taxon>Eukaryota</taxon>
        <taxon>Metazoa</taxon>
        <taxon>Chordata</taxon>
        <taxon>Craniata</taxon>
        <taxon>Vertebrata</taxon>
        <taxon>Euteleostomi</taxon>
        <taxon>Archelosauria</taxon>
        <taxon>Archosauria</taxon>
        <taxon>Dinosauria</taxon>
        <taxon>Saurischia</taxon>
        <taxon>Theropoda</taxon>
        <taxon>Coelurosauria</taxon>
        <taxon>Aves</taxon>
        <taxon>Neognathae</taxon>
        <taxon>Neoaves</taxon>
        <taxon>Telluraves</taxon>
        <taxon>Australaves</taxon>
        <taxon>Passeriformes</taxon>
        <taxon>Sylvioidea</taxon>
        <taxon>Hirundinidae</taxon>
        <taxon>Hirundo</taxon>
    </lineage>
</organism>
<dbReference type="OrthoDB" id="9394929at2759"/>
<feature type="compositionally biased region" description="Low complexity" evidence="1">
    <location>
        <begin position="117"/>
        <end position="130"/>
    </location>
</feature>
<dbReference type="EMBL" id="QRBI01000104">
    <property type="protein sequence ID" value="RMC15113.1"/>
    <property type="molecule type" value="Genomic_DNA"/>
</dbReference>
<evidence type="ECO:0000256" key="1">
    <source>
        <dbReference type="SAM" id="MobiDB-lite"/>
    </source>
</evidence>
<proteinExistence type="predicted"/>
<protein>
    <submittedName>
        <fullName evidence="2">Uncharacterized protein</fullName>
    </submittedName>
</protein>
<name>A0A3M0KPV9_HIRRU</name>
<feature type="compositionally biased region" description="Basic and acidic residues" evidence="1">
    <location>
        <begin position="143"/>
        <end position="157"/>
    </location>
</feature>
<feature type="region of interest" description="Disordered" evidence="1">
    <location>
        <begin position="1"/>
        <end position="189"/>
    </location>
</feature>
<dbReference type="STRING" id="333673.A0A3M0KPV9"/>
<keyword evidence="3" id="KW-1185">Reference proteome</keyword>
<evidence type="ECO:0000313" key="2">
    <source>
        <dbReference type="EMBL" id="RMC15113.1"/>
    </source>
</evidence>
<dbReference type="PANTHER" id="PTHR23006">
    <property type="entry name" value="GLUTAMATE-RICH PROTEIN 5"/>
    <property type="match status" value="1"/>
</dbReference>
<dbReference type="InterPro" id="IPR027856">
    <property type="entry name" value="Glu-rich_5"/>
</dbReference>
<gene>
    <name evidence="2" type="ORF">DUI87_07294</name>
</gene>
<dbReference type="PANTHER" id="PTHR23006:SF0">
    <property type="entry name" value="GLUTAMATE-RICH PROTEIN 5"/>
    <property type="match status" value="1"/>
</dbReference>
<accession>A0A3M0KPV9</accession>
<feature type="compositionally biased region" description="Basic and acidic residues" evidence="1">
    <location>
        <begin position="71"/>
        <end position="84"/>
    </location>
</feature>